<dbReference type="InterPro" id="IPR005746">
    <property type="entry name" value="Thioredoxin"/>
</dbReference>
<gene>
    <name evidence="8" type="ORF">DF182_23700</name>
</gene>
<keyword evidence="2" id="KW-0813">Transport</keyword>
<evidence type="ECO:0000256" key="3">
    <source>
        <dbReference type="ARBA" id="ARBA00022982"/>
    </source>
</evidence>
<name>A0A365XT39_9BACT</name>
<sequence>MSQQTTGDSPTLLQFFATWCRPCKVLSPIVDAIETKMSTQLQVARVNIDEEEGLTSRFQIMAVPTLVLMKNNQEIWRHTGVLSESNLKTALESALSAQP</sequence>
<dbReference type="InterPro" id="IPR013766">
    <property type="entry name" value="Thioredoxin_domain"/>
</dbReference>
<evidence type="ECO:0000256" key="4">
    <source>
        <dbReference type="ARBA" id="ARBA00023157"/>
    </source>
</evidence>
<dbReference type="PROSITE" id="PS51352">
    <property type="entry name" value="THIOREDOXIN_2"/>
    <property type="match status" value="1"/>
</dbReference>
<dbReference type="Pfam" id="PF00085">
    <property type="entry name" value="Thioredoxin"/>
    <property type="match status" value="1"/>
</dbReference>
<evidence type="ECO:0000256" key="1">
    <source>
        <dbReference type="ARBA" id="ARBA00008987"/>
    </source>
</evidence>
<evidence type="ECO:0000256" key="2">
    <source>
        <dbReference type="ARBA" id="ARBA00022448"/>
    </source>
</evidence>
<feature type="disulfide bond" description="Redox-active" evidence="6">
    <location>
        <begin position="20"/>
        <end position="23"/>
    </location>
</feature>
<dbReference type="Proteomes" id="UP000253410">
    <property type="component" value="Unassembled WGS sequence"/>
</dbReference>
<dbReference type="PANTHER" id="PTHR45663:SF11">
    <property type="entry name" value="GEO12009P1"/>
    <property type="match status" value="1"/>
</dbReference>
<keyword evidence="4 6" id="KW-1015">Disulfide bond</keyword>
<dbReference type="GO" id="GO:0005829">
    <property type="term" value="C:cytosol"/>
    <property type="evidence" value="ECO:0007669"/>
    <property type="project" value="TreeGrafter"/>
</dbReference>
<dbReference type="GO" id="GO:0045454">
    <property type="term" value="P:cell redox homeostasis"/>
    <property type="evidence" value="ECO:0007669"/>
    <property type="project" value="TreeGrafter"/>
</dbReference>
<dbReference type="OrthoDB" id="9790390at2"/>
<proteinExistence type="inferred from homology"/>
<dbReference type="Gene3D" id="3.40.30.10">
    <property type="entry name" value="Glutaredoxin"/>
    <property type="match status" value="1"/>
</dbReference>
<dbReference type="CDD" id="cd02947">
    <property type="entry name" value="TRX_family"/>
    <property type="match status" value="1"/>
</dbReference>
<evidence type="ECO:0000256" key="5">
    <source>
        <dbReference type="ARBA" id="ARBA00023284"/>
    </source>
</evidence>
<protein>
    <submittedName>
        <fullName evidence="8">Thioredoxin</fullName>
    </submittedName>
</protein>
<evidence type="ECO:0000256" key="6">
    <source>
        <dbReference type="PIRSR" id="PIRSR000077-4"/>
    </source>
</evidence>
<accession>A0A365XT39</accession>
<reference evidence="8 9" key="1">
    <citation type="submission" date="2018-05" db="EMBL/GenBank/DDBJ databases">
        <title>Chitinophaga sp. K3CV102501T nov., isolated from isolated from a monsoon evergreen broad-leaved forest soil.</title>
        <authorList>
            <person name="Lv Y."/>
        </authorList>
    </citation>
    <scope>NUCLEOTIDE SEQUENCE [LARGE SCALE GENOMIC DNA]</scope>
    <source>
        <strain evidence="8 9">GDMCC 1.1325</strain>
    </source>
</reference>
<dbReference type="SUPFAM" id="SSF52833">
    <property type="entry name" value="Thioredoxin-like"/>
    <property type="match status" value="1"/>
</dbReference>
<dbReference type="GO" id="GO:0015035">
    <property type="term" value="F:protein-disulfide reductase activity"/>
    <property type="evidence" value="ECO:0007669"/>
    <property type="project" value="InterPro"/>
</dbReference>
<keyword evidence="9" id="KW-1185">Reference proteome</keyword>
<dbReference type="PIRSF" id="PIRSF000077">
    <property type="entry name" value="Thioredoxin"/>
    <property type="match status" value="1"/>
</dbReference>
<dbReference type="RefSeq" id="WP_113618265.1">
    <property type="nucleotide sequence ID" value="NZ_QFFJ01000002.1"/>
</dbReference>
<comment type="similarity">
    <text evidence="1">Belongs to the thioredoxin family.</text>
</comment>
<dbReference type="InterPro" id="IPR036249">
    <property type="entry name" value="Thioredoxin-like_sf"/>
</dbReference>
<dbReference type="PANTHER" id="PTHR45663">
    <property type="entry name" value="GEO12009P1"/>
    <property type="match status" value="1"/>
</dbReference>
<evidence type="ECO:0000313" key="9">
    <source>
        <dbReference type="Proteomes" id="UP000253410"/>
    </source>
</evidence>
<evidence type="ECO:0000313" key="8">
    <source>
        <dbReference type="EMBL" id="RBL89519.1"/>
    </source>
</evidence>
<keyword evidence="3" id="KW-0249">Electron transport</keyword>
<evidence type="ECO:0000259" key="7">
    <source>
        <dbReference type="PROSITE" id="PS51352"/>
    </source>
</evidence>
<keyword evidence="5 6" id="KW-0676">Redox-active center</keyword>
<feature type="domain" description="Thioredoxin" evidence="7">
    <location>
        <begin position="1"/>
        <end position="96"/>
    </location>
</feature>
<organism evidence="8 9">
    <name type="scientific">Chitinophaga flava</name>
    <dbReference type="NCBI Taxonomy" id="2259036"/>
    <lineage>
        <taxon>Bacteria</taxon>
        <taxon>Pseudomonadati</taxon>
        <taxon>Bacteroidota</taxon>
        <taxon>Chitinophagia</taxon>
        <taxon>Chitinophagales</taxon>
        <taxon>Chitinophagaceae</taxon>
        <taxon>Chitinophaga</taxon>
    </lineage>
</organism>
<dbReference type="PRINTS" id="PR00421">
    <property type="entry name" value="THIOREDOXIN"/>
</dbReference>
<dbReference type="AlphaFoldDB" id="A0A365XT39"/>
<comment type="caution">
    <text evidence="8">The sequence shown here is derived from an EMBL/GenBank/DDBJ whole genome shotgun (WGS) entry which is preliminary data.</text>
</comment>
<dbReference type="EMBL" id="QFFJ01000002">
    <property type="protein sequence ID" value="RBL89519.1"/>
    <property type="molecule type" value="Genomic_DNA"/>
</dbReference>